<keyword evidence="3" id="KW-1185">Reference proteome</keyword>
<reference evidence="2" key="1">
    <citation type="submission" date="2022-10" db="EMBL/GenBank/DDBJ databases">
        <authorList>
            <person name="Mo P."/>
        </authorList>
    </citation>
    <scope>NUCLEOTIDE SEQUENCE</scope>
    <source>
        <strain evidence="2">HUAS 13-4</strain>
    </source>
</reference>
<dbReference type="Proteomes" id="UP001061298">
    <property type="component" value="Chromosome"/>
</dbReference>
<dbReference type="RefSeq" id="WP_263231064.1">
    <property type="nucleotide sequence ID" value="NZ_CP106793.1"/>
</dbReference>
<feature type="transmembrane region" description="Helical" evidence="1">
    <location>
        <begin position="33"/>
        <end position="55"/>
    </location>
</feature>
<evidence type="ECO:0000256" key="1">
    <source>
        <dbReference type="SAM" id="Phobius"/>
    </source>
</evidence>
<gene>
    <name evidence="2" type="ORF">N8I84_21780</name>
</gene>
<sequence length="172" mass="19542">MADMIWPVFHRRAGAYGRGCALRWIMWGRRIMWGLWWLCTAFVVVCLVGFGWAVYSFTTDDDPFHTIDQVDCSEAVKFAGASLPDRMSDEDCTSYSWQDQEYDGSWRMPRADVVGWLEKSYPRQTPTTRCLEGDDLCLDADSGLPEGVEEVRVSVVYESGDTALVHLEAYSA</sequence>
<name>A0ABY6E2Y8_9ACTN</name>
<keyword evidence="1" id="KW-0472">Membrane</keyword>
<keyword evidence="1" id="KW-0812">Transmembrane</keyword>
<evidence type="ECO:0000313" key="2">
    <source>
        <dbReference type="EMBL" id="UXY21025.1"/>
    </source>
</evidence>
<keyword evidence="1" id="KW-1133">Transmembrane helix</keyword>
<dbReference type="EMBL" id="CP106793">
    <property type="protein sequence ID" value="UXY21025.1"/>
    <property type="molecule type" value="Genomic_DNA"/>
</dbReference>
<organism evidence="2 3">
    <name type="scientific">Streptomyces cynarae</name>
    <dbReference type="NCBI Taxonomy" id="2981134"/>
    <lineage>
        <taxon>Bacteria</taxon>
        <taxon>Bacillati</taxon>
        <taxon>Actinomycetota</taxon>
        <taxon>Actinomycetes</taxon>
        <taxon>Kitasatosporales</taxon>
        <taxon>Streptomycetaceae</taxon>
        <taxon>Streptomyces</taxon>
    </lineage>
</organism>
<proteinExistence type="predicted"/>
<protein>
    <submittedName>
        <fullName evidence="2">Uncharacterized protein</fullName>
    </submittedName>
</protein>
<accession>A0ABY6E2Y8</accession>
<evidence type="ECO:0000313" key="3">
    <source>
        <dbReference type="Proteomes" id="UP001061298"/>
    </source>
</evidence>